<evidence type="ECO:0000313" key="1">
    <source>
        <dbReference type="EMBL" id="KRZ40860.1"/>
    </source>
</evidence>
<name>A0A0V1K0Z7_TRIPS</name>
<evidence type="ECO:0000313" key="2">
    <source>
        <dbReference type="Proteomes" id="UP000054826"/>
    </source>
</evidence>
<sequence length="73" mass="8705">MFKEYELLLLIKKEKHFFVSQITKLKLAEVFVNPSLKRSEMKKFHFFANCIGPDECMKSLQWIATIESNHKQN</sequence>
<dbReference type="AlphaFoldDB" id="A0A0V1K0Z7"/>
<dbReference type="Proteomes" id="UP000054826">
    <property type="component" value="Unassembled WGS sequence"/>
</dbReference>
<comment type="caution">
    <text evidence="1">The sequence shown here is derived from an EMBL/GenBank/DDBJ whole genome shotgun (WGS) entry which is preliminary data.</text>
</comment>
<dbReference type="EMBL" id="JYDV01000024">
    <property type="protein sequence ID" value="KRZ40860.1"/>
    <property type="molecule type" value="Genomic_DNA"/>
</dbReference>
<reference evidence="1 2" key="1">
    <citation type="submission" date="2015-01" db="EMBL/GenBank/DDBJ databases">
        <title>Evolution of Trichinella species and genotypes.</title>
        <authorList>
            <person name="Korhonen P.K."/>
            <person name="Edoardo P."/>
            <person name="Giuseppe L.R."/>
            <person name="Gasser R.B."/>
        </authorList>
    </citation>
    <scope>NUCLEOTIDE SEQUENCE [LARGE SCALE GENOMIC DNA]</scope>
    <source>
        <strain evidence="1">ISS176</strain>
    </source>
</reference>
<gene>
    <name evidence="1" type="ORF">T4C_10488</name>
</gene>
<protein>
    <submittedName>
        <fullName evidence="1">Uncharacterized protein</fullName>
    </submittedName>
</protein>
<proteinExistence type="predicted"/>
<organism evidence="1 2">
    <name type="scientific">Trichinella pseudospiralis</name>
    <name type="common">Parasitic roundworm</name>
    <dbReference type="NCBI Taxonomy" id="6337"/>
    <lineage>
        <taxon>Eukaryota</taxon>
        <taxon>Metazoa</taxon>
        <taxon>Ecdysozoa</taxon>
        <taxon>Nematoda</taxon>
        <taxon>Enoplea</taxon>
        <taxon>Dorylaimia</taxon>
        <taxon>Trichinellida</taxon>
        <taxon>Trichinellidae</taxon>
        <taxon>Trichinella</taxon>
    </lineage>
</organism>
<accession>A0A0V1K0Z7</accession>